<gene>
    <name evidence="1" type="ORF">CC1G_14052</name>
</gene>
<organism evidence="1 2">
    <name type="scientific">Coprinopsis cinerea (strain Okayama-7 / 130 / ATCC MYA-4618 / FGSC 9003)</name>
    <name type="common">Inky cap fungus</name>
    <name type="synonym">Hormographiella aspergillata</name>
    <dbReference type="NCBI Taxonomy" id="240176"/>
    <lineage>
        <taxon>Eukaryota</taxon>
        <taxon>Fungi</taxon>
        <taxon>Dikarya</taxon>
        <taxon>Basidiomycota</taxon>
        <taxon>Agaricomycotina</taxon>
        <taxon>Agaricomycetes</taxon>
        <taxon>Agaricomycetidae</taxon>
        <taxon>Agaricales</taxon>
        <taxon>Agaricineae</taxon>
        <taxon>Psathyrellaceae</taxon>
        <taxon>Coprinopsis</taxon>
    </lineage>
</organism>
<sequence>MEGDHGFLSLPTIAPLVDDEESERVDEILNWDVGGDELLSLLQVPEHHEQPQEK</sequence>
<reference evidence="1 2" key="1">
    <citation type="journal article" date="2010" name="Proc. Natl. Acad. Sci. U.S.A.">
        <title>Insights into evolution of multicellular fungi from the assembled chromosomes of the mushroom Coprinopsis cinerea (Coprinus cinereus).</title>
        <authorList>
            <person name="Stajich J.E."/>
            <person name="Wilke S.K."/>
            <person name="Ahren D."/>
            <person name="Au C.H."/>
            <person name="Birren B.W."/>
            <person name="Borodovsky M."/>
            <person name="Burns C."/>
            <person name="Canback B."/>
            <person name="Casselton L.A."/>
            <person name="Cheng C.K."/>
            <person name="Deng J."/>
            <person name="Dietrich F.S."/>
            <person name="Fargo D.C."/>
            <person name="Farman M.L."/>
            <person name="Gathman A.C."/>
            <person name="Goldberg J."/>
            <person name="Guigo R."/>
            <person name="Hoegger P.J."/>
            <person name="Hooker J.B."/>
            <person name="Huggins A."/>
            <person name="James T.Y."/>
            <person name="Kamada T."/>
            <person name="Kilaru S."/>
            <person name="Kodira C."/>
            <person name="Kues U."/>
            <person name="Kupfer D."/>
            <person name="Kwan H.S."/>
            <person name="Lomsadze A."/>
            <person name="Li W."/>
            <person name="Lilly W.W."/>
            <person name="Ma L.J."/>
            <person name="Mackey A.J."/>
            <person name="Manning G."/>
            <person name="Martin F."/>
            <person name="Muraguchi H."/>
            <person name="Natvig D.O."/>
            <person name="Palmerini H."/>
            <person name="Ramesh M.A."/>
            <person name="Rehmeyer C.J."/>
            <person name="Roe B.A."/>
            <person name="Shenoy N."/>
            <person name="Stanke M."/>
            <person name="Ter-Hovhannisyan V."/>
            <person name="Tunlid A."/>
            <person name="Velagapudi R."/>
            <person name="Vision T.J."/>
            <person name="Zeng Q."/>
            <person name="Zolan M.E."/>
            <person name="Pukkila P.J."/>
        </authorList>
    </citation>
    <scope>NUCLEOTIDE SEQUENCE [LARGE SCALE GENOMIC DNA]</scope>
    <source>
        <strain evidence="2">Okayama-7 / 130 / ATCC MYA-4618 / FGSC 9003</strain>
    </source>
</reference>
<dbReference type="RefSeq" id="XP_002912014.1">
    <property type="nucleotide sequence ID" value="XM_002911968.1"/>
</dbReference>
<keyword evidence="2" id="KW-1185">Reference proteome</keyword>
<evidence type="ECO:0000313" key="2">
    <source>
        <dbReference type="Proteomes" id="UP000001861"/>
    </source>
</evidence>
<evidence type="ECO:0000313" key="1">
    <source>
        <dbReference type="EMBL" id="EFI28520.1"/>
    </source>
</evidence>
<dbReference type="EMBL" id="AACS02000002">
    <property type="protein sequence ID" value="EFI28520.1"/>
    <property type="molecule type" value="Genomic_DNA"/>
</dbReference>
<dbReference type="VEuPathDB" id="FungiDB:CC1G_14052"/>
<dbReference type="InParanoid" id="D6RL28"/>
<dbReference type="HOGENOM" id="CLU_3050236_0_0_1"/>
<dbReference type="Proteomes" id="UP000001861">
    <property type="component" value="Unassembled WGS sequence"/>
</dbReference>
<name>D6RL28_COPC7</name>
<dbReference type="GeneID" id="9378550"/>
<dbReference type="AlphaFoldDB" id="D6RL28"/>
<comment type="caution">
    <text evidence="1">The sequence shown here is derived from an EMBL/GenBank/DDBJ whole genome shotgun (WGS) entry which is preliminary data.</text>
</comment>
<protein>
    <submittedName>
        <fullName evidence="1">Uncharacterized protein</fullName>
    </submittedName>
</protein>
<proteinExistence type="predicted"/>
<accession>D6RL28</accession>
<dbReference type="KEGG" id="cci:CC1G_14052"/>